<sequence>MFAALADANRREVVMLLRKGPRRAGELAEALELPAPAMSKHLKVLRESGLIEPSFDDEDARAKVYRLKPERFSELRDWVDDVERFWSAQLGAFAKYAEKKAKKK</sequence>
<dbReference type="SUPFAM" id="SSF46785">
    <property type="entry name" value="Winged helix' DNA-binding domain"/>
    <property type="match status" value="1"/>
</dbReference>
<dbReference type="PRINTS" id="PR00778">
    <property type="entry name" value="HTHARSR"/>
</dbReference>
<proteinExistence type="predicted"/>
<evidence type="ECO:0000313" key="2">
    <source>
        <dbReference type="EMBL" id="PZR15077.1"/>
    </source>
</evidence>
<dbReference type="AlphaFoldDB" id="A0A2W5TMN4"/>
<dbReference type="PANTHER" id="PTHR38600:SF1">
    <property type="entry name" value="TRANSCRIPTIONAL REGULATORY PROTEIN"/>
    <property type="match status" value="1"/>
</dbReference>
<gene>
    <name evidence="2" type="ORF">DI536_09300</name>
</gene>
<name>A0A2W5TMN4_9BACT</name>
<dbReference type="InterPro" id="IPR001845">
    <property type="entry name" value="HTH_ArsR_DNA-bd_dom"/>
</dbReference>
<dbReference type="Pfam" id="PF01022">
    <property type="entry name" value="HTH_5"/>
    <property type="match status" value="1"/>
</dbReference>
<comment type="caution">
    <text evidence="2">The sequence shown here is derived from an EMBL/GenBank/DDBJ whole genome shotgun (WGS) entry which is preliminary data.</text>
</comment>
<evidence type="ECO:0000259" key="1">
    <source>
        <dbReference type="PROSITE" id="PS50987"/>
    </source>
</evidence>
<dbReference type="PROSITE" id="PS50987">
    <property type="entry name" value="HTH_ARSR_2"/>
    <property type="match status" value="1"/>
</dbReference>
<reference evidence="2 3" key="1">
    <citation type="submission" date="2017-08" db="EMBL/GenBank/DDBJ databases">
        <title>Infants hospitalized years apart are colonized by the same room-sourced microbial strains.</title>
        <authorList>
            <person name="Brooks B."/>
            <person name="Olm M.R."/>
            <person name="Firek B.A."/>
            <person name="Baker R."/>
            <person name="Thomas B.C."/>
            <person name="Morowitz M.J."/>
            <person name="Banfield J.F."/>
        </authorList>
    </citation>
    <scope>NUCLEOTIDE SEQUENCE [LARGE SCALE GENOMIC DNA]</scope>
    <source>
        <strain evidence="2">S2_003_000_R2_14</strain>
    </source>
</reference>
<protein>
    <submittedName>
        <fullName evidence="2">Transcriptional regulator</fullName>
    </submittedName>
</protein>
<organism evidence="2 3">
    <name type="scientific">Archangium gephyra</name>
    <dbReference type="NCBI Taxonomy" id="48"/>
    <lineage>
        <taxon>Bacteria</taxon>
        <taxon>Pseudomonadati</taxon>
        <taxon>Myxococcota</taxon>
        <taxon>Myxococcia</taxon>
        <taxon>Myxococcales</taxon>
        <taxon>Cystobacterineae</taxon>
        <taxon>Archangiaceae</taxon>
        <taxon>Archangium</taxon>
    </lineage>
</organism>
<dbReference type="Gene3D" id="1.10.10.10">
    <property type="entry name" value="Winged helix-like DNA-binding domain superfamily/Winged helix DNA-binding domain"/>
    <property type="match status" value="1"/>
</dbReference>
<evidence type="ECO:0000313" key="3">
    <source>
        <dbReference type="Proteomes" id="UP000249061"/>
    </source>
</evidence>
<dbReference type="InterPro" id="IPR011991">
    <property type="entry name" value="ArsR-like_HTH"/>
</dbReference>
<dbReference type="EMBL" id="QFQP01000006">
    <property type="protein sequence ID" value="PZR15077.1"/>
    <property type="molecule type" value="Genomic_DNA"/>
</dbReference>
<dbReference type="GO" id="GO:0003700">
    <property type="term" value="F:DNA-binding transcription factor activity"/>
    <property type="evidence" value="ECO:0007669"/>
    <property type="project" value="InterPro"/>
</dbReference>
<dbReference type="InterPro" id="IPR036390">
    <property type="entry name" value="WH_DNA-bd_sf"/>
</dbReference>
<dbReference type="CDD" id="cd00090">
    <property type="entry name" value="HTH_ARSR"/>
    <property type="match status" value="1"/>
</dbReference>
<feature type="domain" description="HTH arsR-type" evidence="1">
    <location>
        <begin position="1"/>
        <end position="87"/>
    </location>
</feature>
<accession>A0A2W5TMN4</accession>
<dbReference type="InterPro" id="IPR036388">
    <property type="entry name" value="WH-like_DNA-bd_sf"/>
</dbReference>
<dbReference type="NCBIfam" id="NF033788">
    <property type="entry name" value="HTH_metalloreg"/>
    <property type="match status" value="1"/>
</dbReference>
<dbReference type="Proteomes" id="UP000249061">
    <property type="component" value="Unassembled WGS sequence"/>
</dbReference>
<dbReference type="SMART" id="SM00418">
    <property type="entry name" value="HTH_ARSR"/>
    <property type="match status" value="1"/>
</dbReference>
<dbReference type="PANTHER" id="PTHR38600">
    <property type="entry name" value="TRANSCRIPTIONAL REGULATORY PROTEIN"/>
    <property type="match status" value="1"/>
</dbReference>